<reference evidence="1" key="1">
    <citation type="journal article" date="2020" name="mSystems">
        <title>Genome- and Community-Level Interaction Insights into Carbon Utilization and Element Cycling Functions of Hydrothermarchaeota in Hydrothermal Sediment.</title>
        <authorList>
            <person name="Zhou Z."/>
            <person name="Liu Y."/>
            <person name="Xu W."/>
            <person name="Pan J."/>
            <person name="Luo Z.H."/>
            <person name="Li M."/>
        </authorList>
    </citation>
    <scope>NUCLEOTIDE SEQUENCE [LARGE SCALE GENOMIC DNA]</scope>
    <source>
        <strain evidence="1">SpSt-500</strain>
    </source>
</reference>
<evidence type="ECO:0008006" key="2">
    <source>
        <dbReference type="Google" id="ProtNLM"/>
    </source>
</evidence>
<organism evidence="1">
    <name type="scientific">Ignavibacterium album</name>
    <dbReference type="NCBI Taxonomy" id="591197"/>
    <lineage>
        <taxon>Bacteria</taxon>
        <taxon>Pseudomonadati</taxon>
        <taxon>Ignavibacteriota</taxon>
        <taxon>Ignavibacteria</taxon>
        <taxon>Ignavibacteriales</taxon>
        <taxon>Ignavibacteriaceae</taxon>
        <taxon>Ignavibacterium</taxon>
    </lineage>
</organism>
<sequence>MGITFREILNQKSWTSYEDYIAEGINLYSSELTKDITEGRKHKKAIREFLEKNFEIKTIPDDLDAELNLLTSGQVVGIDGTIATHKTITGTMAQIGVVAVNYLNEKIQHSYFISEAKYKQDIKDVADYLYSHESINKIVSTLVLRAALQVRERELGLDDKFRDKYKIYHGPLIPFEMLANPGKAEMKILDVTVEILEKIIANRKCFSIVSRSQNDAYIRIGLSLNPGEYVQLKKSVGLEIIEDRTLLSDKDRWREEDYLKVNNFINQRATKIKVGVIKISQRPYVFHAHEEIFDLAARIIFRDSMFQKEKGFPLLVDYADNLCSMYFKASDFNKIIEYQLAKEGEFLSEMSEERLRQK</sequence>
<dbReference type="AlphaFoldDB" id="A0A832DM89"/>
<evidence type="ECO:0000313" key="1">
    <source>
        <dbReference type="EMBL" id="HGT46747.1"/>
    </source>
</evidence>
<accession>A0A832DM89</accession>
<name>A0A832DM89_9BACT</name>
<dbReference type="EMBL" id="DSVI01000004">
    <property type="protein sequence ID" value="HGT46747.1"/>
    <property type="molecule type" value="Genomic_DNA"/>
</dbReference>
<protein>
    <recommendedName>
        <fullName evidence="2">NurA domain-containing protein</fullName>
    </recommendedName>
</protein>
<gene>
    <name evidence="1" type="ORF">ENS56_01780</name>
</gene>
<proteinExistence type="predicted"/>
<comment type="caution">
    <text evidence="1">The sequence shown here is derived from an EMBL/GenBank/DDBJ whole genome shotgun (WGS) entry which is preliminary data.</text>
</comment>